<protein>
    <recommendedName>
        <fullName evidence="3">Cytochrome c domain-containing protein</fullName>
    </recommendedName>
</protein>
<dbReference type="EMBL" id="JAYLAA010000012">
    <property type="protein sequence ID" value="MEC3874713.1"/>
    <property type="molecule type" value="Genomic_DNA"/>
</dbReference>
<keyword evidence="2" id="KW-1185">Reference proteome</keyword>
<dbReference type="Proteomes" id="UP001348397">
    <property type="component" value="Unassembled WGS sequence"/>
</dbReference>
<sequence length="187" mass="20647">MKKNNLAYLFLLSTIIPLNSCSKNDNEECSIPEIITTVNKSHPCLSTGTIKITAPADAGYRYKLDQGDFQANTVFENISVGKHMVSIKDNNGCEASKEVEVDTITKGSKFTEVATVLKSRCSACHSGVNPQAGIDFTRICDILSHWNRIQARAVEGNPSPMPPTGFIPIEERNKILLWINSGHMYEE</sequence>
<name>A0ABU6HP65_9FLAO</name>
<evidence type="ECO:0008006" key="3">
    <source>
        <dbReference type="Google" id="ProtNLM"/>
    </source>
</evidence>
<proteinExistence type="predicted"/>
<evidence type="ECO:0000313" key="2">
    <source>
        <dbReference type="Proteomes" id="UP001348397"/>
    </source>
</evidence>
<comment type="caution">
    <text evidence="1">The sequence shown here is derived from an EMBL/GenBank/DDBJ whole genome shotgun (WGS) entry which is preliminary data.</text>
</comment>
<dbReference type="RefSeq" id="WP_326319775.1">
    <property type="nucleotide sequence ID" value="NZ_JAYLAA010000012.1"/>
</dbReference>
<reference evidence="1 2" key="1">
    <citation type="submission" date="2024-01" db="EMBL/GenBank/DDBJ databases">
        <title>Chryseobacterium sp. T9W2-O.</title>
        <authorList>
            <person name="Maltman C."/>
        </authorList>
    </citation>
    <scope>NUCLEOTIDE SEQUENCE [LARGE SCALE GENOMIC DNA]</scope>
    <source>
        <strain evidence="1 2">T9W2-O</strain>
    </source>
</reference>
<gene>
    <name evidence="1" type="ORF">SOP96_03185</name>
</gene>
<evidence type="ECO:0000313" key="1">
    <source>
        <dbReference type="EMBL" id="MEC3874713.1"/>
    </source>
</evidence>
<organism evidence="1 2">
    <name type="scientific">Chryseobacterium salviniae</name>
    <dbReference type="NCBI Taxonomy" id="3101750"/>
    <lineage>
        <taxon>Bacteria</taxon>
        <taxon>Pseudomonadati</taxon>
        <taxon>Bacteroidota</taxon>
        <taxon>Flavobacteriia</taxon>
        <taxon>Flavobacteriales</taxon>
        <taxon>Weeksellaceae</taxon>
        <taxon>Chryseobacterium group</taxon>
        <taxon>Chryseobacterium</taxon>
    </lineage>
</organism>
<accession>A0ABU6HP65</accession>